<dbReference type="EMBL" id="MDJD01000028">
    <property type="protein sequence ID" value="OEK08918.1"/>
    <property type="molecule type" value="Genomic_DNA"/>
</dbReference>
<evidence type="ECO:0000256" key="1">
    <source>
        <dbReference type="SAM" id="Phobius"/>
    </source>
</evidence>
<keyword evidence="1" id="KW-1133">Transmembrane helix</keyword>
<dbReference type="OrthoDB" id="1151370at2"/>
<feature type="transmembrane region" description="Helical" evidence="1">
    <location>
        <begin position="114"/>
        <end position="141"/>
    </location>
</feature>
<organism evidence="3 4">
    <name type="scientific">Flavivirga aquatica</name>
    <dbReference type="NCBI Taxonomy" id="1849968"/>
    <lineage>
        <taxon>Bacteria</taxon>
        <taxon>Pseudomonadati</taxon>
        <taxon>Bacteroidota</taxon>
        <taxon>Flavobacteriia</taxon>
        <taxon>Flavobacteriales</taxon>
        <taxon>Flavobacteriaceae</taxon>
        <taxon>Flavivirga</taxon>
    </lineage>
</organism>
<dbReference type="STRING" id="1849968.A8C32_01095"/>
<evidence type="ECO:0000259" key="2">
    <source>
        <dbReference type="Pfam" id="PF20584"/>
    </source>
</evidence>
<comment type="caution">
    <text evidence="3">The sequence shown here is derived from an EMBL/GenBank/DDBJ whole genome shotgun (WGS) entry which is preliminary data.</text>
</comment>
<evidence type="ECO:0000313" key="4">
    <source>
        <dbReference type="Proteomes" id="UP000095713"/>
    </source>
</evidence>
<keyword evidence="4" id="KW-1185">Reference proteome</keyword>
<feature type="transmembrane region" description="Helical" evidence="1">
    <location>
        <begin position="83"/>
        <end position="102"/>
    </location>
</feature>
<gene>
    <name evidence="3" type="ORF">A8C32_01095</name>
</gene>
<evidence type="ECO:0000313" key="3">
    <source>
        <dbReference type="EMBL" id="OEK08918.1"/>
    </source>
</evidence>
<accession>A0A1E5TC29</accession>
<protein>
    <recommendedName>
        <fullName evidence="2">DUF6787 domain-containing protein</fullName>
    </recommendedName>
</protein>
<dbReference type="RefSeq" id="WP_069829599.1">
    <property type="nucleotide sequence ID" value="NZ_MDJD01000028.1"/>
</dbReference>
<feature type="transmembrane region" description="Helical" evidence="1">
    <location>
        <begin position="12"/>
        <end position="31"/>
    </location>
</feature>
<proteinExistence type="predicted"/>
<dbReference type="InterPro" id="IPR046714">
    <property type="entry name" value="DUF6787"/>
</dbReference>
<keyword evidence="1" id="KW-0812">Transmembrane</keyword>
<reference evidence="3 4" key="1">
    <citation type="submission" date="2016-05" db="EMBL/GenBank/DDBJ databases">
        <title>Draft Genome Sequence of Algibacter sp. Strain SK-16 Isolated from the Surface Water of Aburatsubo Inlet.</title>
        <authorList>
            <person name="Wong S.-K."/>
            <person name="Yoshizawa S."/>
            <person name="Nakajima Y."/>
            <person name="Ogura Y."/>
            <person name="Tetsuya H."/>
            <person name="Hamasaki K."/>
        </authorList>
    </citation>
    <scope>NUCLEOTIDE SEQUENCE [LARGE SCALE GENOMIC DNA]</scope>
    <source>
        <strain evidence="3 4">SK-16</strain>
    </source>
</reference>
<keyword evidence="1" id="KW-0472">Membrane</keyword>
<sequence>MKKLKENWDINNNWQLIFPFLGIIALGYSSYKLSYLFLKNFHFSFTLLLSSLLFFVLLKLILKIFKKLEKKWDVNYRWEMINIFLVFATTGSSSVFVSRPLIKLMGINKENLPTFAYWILYIAIGFLFYQILLVLIGWLFGQHKFFWNFEKKMLRRIGLKRFVD</sequence>
<dbReference type="Pfam" id="PF20584">
    <property type="entry name" value="DUF6787"/>
    <property type="match status" value="1"/>
</dbReference>
<feature type="domain" description="DUF6787" evidence="2">
    <location>
        <begin position="83"/>
        <end position="159"/>
    </location>
</feature>
<feature type="transmembrane region" description="Helical" evidence="1">
    <location>
        <begin position="43"/>
        <end position="62"/>
    </location>
</feature>
<dbReference type="Proteomes" id="UP000095713">
    <property type="component" value="Unassembled WGS sequence"/>
</dbReference>
<name>A0A1E5TC29_9FLAO</name>
<dbReference type="AlphaFoldDB" id="A0A1E5TC29"/>